<dbReference type="GeneID" id="9131345"/>
<organism evidence="2 3">
    <name type="scientific">Methanocaldococcus infernus (strain DSM 11812 / JCM 15783 / ME)</name>
    <dbReference type="NCBI Taxonomy" id="573063"/>
    <lineage>
        <taxon>Archaea</taxon>
        <taxon>Methanobacteriati</taxon>
        <taxon>Methanobacteriota</taxon>
        <taxon>Methanomada group</taxon>
        <taxon>Methanococci</taxon>
        <taxon>Methanococcales</taxon>
        <taxon>Methanocaldococcaceae</taxon>
        <taxon>Methanocaldococcus</taxon>
    </lineage>
</organism>
<keyword evidence="1" id="KW-0812">Transmembrane</keyword>
<evidence type="ECO:0008006" key="4">
    <source>
        <dbReference type="Google" id="ProtNLM"/>
    </source>
</evidence>
<evidence type="ECO:0000313" key="3">
    <source>
        <dbReference type="Proteomes" id="UP000002061"/>
    </source>
</evidence>
<dbReference type="KEGG" id="mif:Metin_0343"/>
<dbReference type="InterPro" id="IPR007509">
    <property type="entry name" value="DUF515"/>
</dbReference>
<protein>
    <recommendedName>
        <fullName evidence="4">Protein G-related albumin-binding (GA) module domain-containing protein</fullName>
    </recommendedName>
</protein>
<dbReference type="OrthoDB" id="65991at2157"/>
<evidence type="ECO:0000313" key="2">
    <source>
        <dbReference type="EMBL" id="ADG13013.1"/>
    </source>
</evidence>
<proteinExistence type="predicted"/>
<gene>
    <name evidence="2" type="ordered locus">Metin_0343</name>
</gene>
<keyword evidence="1" id="KW-0472">Membrane</keyword>
<dbReference type="RefSeq" id="WP_013099759.1">
    <property type="nucleotide sequence ID" value="NC_014122.1"/>
</dbReference>
<sequence length="389" mass="43938">MVDPDKIKSLKEKSKRTLQARNIRIVILVVIVIIVVFFGFLTITTIMSQQKTTNVVAPNLDKIKEDAKKAVNEMFKAYPNDPMKNVFLGKIDAATSIEEINNIINEAKEYISKKKNLDNVKENVINLIESEYGDLLQYSQKAKDAILKIKLAKTPEEVEKIYNSLDIVGDKKEIVLNLILKELSLGDNYYYVKYKEDNETKSNFYSRAKLLSLKDTLNYQALKSIKIEPVSNFKKVALEVSAKRCGELPLENSIVAIYNKNGSLLTYAIVDSSYLLLDSVSYGESKDVSNSINSPVDQYSSSQSSSISYNLNNIPGILEATVIGKLDYDKIKQMFENFGIRLNKLSKETQIFDSKMNYFLILSVPDDGVEKLIKTNKNEITIVLINSGE</sequence>
<dbReference type="HOGENOM" id="CLU_732836_0_0_2"/>
<dbReference type="AlphaFoldDB" id="D5VR10"/>
<accession>D5VR10</accession>
<dbReference type="EMBL" id="CP002009">
    <property type="protein sequence ID" value="ADG13013.1"/>
    <property type="molecule type" value="Genomic_DNA"/>
</dbReference>
<dbReference type="STRING" id="573063.Metin_0343"/>
<dbReference type="Pfam" id="PF04415">
    <property type="entry name" value="DUF515"/>
    <property type="match status" value="1"/>
</dbReference>
<keyword evidence="3" id="KW-1185">Reference proteome</keyword>
<keyword evidence="1" id="KW-1133">Transmembrane helix</keyword>
<dbReference type="eggNOG" id="arCOG03421">
    <property type="taxonomic scope" value="Archaea"/>
</dbReference>
<feature type="transmembrane region" description="Helical" evidence="1">
    <location>
        <begin position="21"/>
        <end position="43"/>
    </location>
</feature>
<reference evidence="2" key="1">
    <citation type="submission" date="2010-04" db="EMBL/GenBank/DDBJ databases">
        <title>Complete sequence of Methanocaldococcus infernus ME.</title>
        <authorList>
            <consortium name="US DOE Joint Genome Institute"/>
            <person name="Lucas S."/>
            <person name="Copeland A."/>
            <person name="Lapidus A."/>
            <person name="Cheng J.-F."/>
            <person name="Bruce D."/>
            <person name="Goodwin L."/>
            <person name="Pitluck S."/>
            <person name="Munk A.C."/>
            <person name="Detter J.C."/>
            <person name="Han C."/>
            <person name="Tapia R."/>
            <person name="Land M."/>
            <person name="Hauser L."/>
            <person name="Kyrpides N."/>
            <person name="Mikhailova N."/>
            <person name="Sieprawska-Lupa M."/>
            <person name="Whitman W.B."/>
            <person name="Woyke T."/>
        </authorList>
    </citation>
    <scope>NUCLEOTIDE SEQUENCE [LARGE SCALE GENOMIC DNA]</scope>
    <source>
        <strain evidence="2">ME</strain>
    </source>
</reference>
<name>D5VR10_METIM</name>
<dbReference type="Proteomes" id="UP000002061">
    <property type="component" value="Chromosome"/>
</dbReference>
<evidence type="ECO:0000256" key="1">
    <source>
        <dbReference type="SAM" id="Phobius"/>
    </source>
</evidence>